<dbReference type="Proteomes" id="UP000092993">
    <property type="component" value="Unassembled WGS sequence"/>
</dbReference>
<name>A0A1C7M1N7_GRIFR</name>
<evidence type="ECO:0000256" key="1">
    <source>
        <dbReference type="ARBA" id="ARBA00022741"/>
    </source>
</evidence>
<evidence type="ECO:0000259" key="4">
    <source>
        <dbReference type="PROSITE" id="PS50011"/>
    </source>
</evidence>
<evidence type="ECO:0000256" key="2">
    <source>
        <dbReference type="ARBA" id="ARBA00022840"/>
    </source>
</evidence>
<dbReference type="GO" id="GO:0005524">
    <property type="term" value="F:ATP binding"/>
    <property type="evidence" value="ECO:0007669"/>
    <property type="project" value="UniProtKB-KW"/>
</dbReference>
<dbReference type="InterPro" id="IPR011009">
    <property type="entry name" value="Kinase-like_dom_sf"/>
</dbReference>
<comment type="caution">
    <text evidence="5">The sequence shown here is derived from an EMBL/GenBank/DDBJ whole genome shotgun (WGS) entry which is preliminary data.</text>
</comment>
<dbReference type="PANTHER" id="PTHR24346">
    <property type="entry name" value="MAP/MICROTUBULE AFFINITY-REGULATING KINASE"/>
    <property type="match status" value="1"/>
</dbReference>
<gene>
    <name evidence="5" type="ORF">A0H81_09376</name>
</gene>
<sequence>MRSDLDTLSKDVVSPIPASSDTQDFVDPVESRARIPPGHLRTSELYWRDRQKWLEERGYMLRPRYMPDWKPSWEGTKKHYHECEDGLRSRHTFIVDATRMSDGTVVTLKNVSKSLHPHEADIGLYFSAEQLASDAHNHCVPIYEILHDPNDEDLVLLVMPLLRSFDEPPFDTVGEAVDFFRQCLEGMQLMHHHHVAHRDCMELNIMMDPAPMYPRSFHPSAETMKPDLTGKAKHYSRTERPTKYYYIDFGLSRKYDPENRSPVELPIEGGDKTVPEFQNEGYDKPWNPFRTDIYYIGNLIRTSFLQRYKGLEFMYALINDMVQADPEKRPTIDEVMTRFEGIYQSLSYWKLRSRLAKRHEFTVVRLVRAIAHAFRTTGYIVRRLPPLPNRPQS</sequence>
<dbReference type="STRING" id="5627.A0A1C7M1N7"/>
<feature type="region of interest" description="Disordered" evidence="3">
    <location>
        <begin position="1"/>
        <end position="25"/>
    </location>
</feature>
<dbReference type="PANTHER" id="PTHR24346:SF30">
    <property type="entry name" value="MATERNAL EMBRYONIC LEUCINE ZIPPER KINASE"/>
    <property type="match status" value="1"/>
</dbReference>
<dbReference type="PROSITE" id="PS50011">
    <property type="entry name" value="PROTEIN_KINASE_DOM"/>
    <property type="match status" value="1"/>
</dbReference>
<dbReference type="EMBL" id="LUGG01000013">
    <property type="protein sequence ID" value="OBZ70648.1"/>
    <property type="molecule type" value="Genomic_DNA"/>
</dbReference>
<keyword evidence="6" id="KW-1185">Reference proteome</keyword>
<keyword evidence="2" id="KW-0067">ATP-binding</keyword>
<evidence type="ECO:0000313" key="5">
    <source>
        <dbReference type="EMBL" id="OBZ70648.1"/>
    </source>
</evidence>
<dbReference type="Gene3D" id="1.10.510.10">
    <property type="entry name" value="Transferase(Phosphotransferase) domain 1"/>
    <property type="match status" value="1"/>
</dbReference>
<protein>
    <recommendedName>
        <fullName evidence="4">Protein kinase domain-containing protein</fullName>
    </recommendedName>
</protein>
<dbReference type="GO" id="GO:0005737">
    <property type="term" value="C:cytoplasm"/>
    <property type="evidence" value="ECO:0007669"/>
    <property type="project" value="TreeGrafter"/>
</dbReference>
<accession>A0A1C7M1N7</accession>
<reference evidence="5 6" key="1">
    <citation type="submission" date="2016-03" db="EMBL/GenBank/DDBJ databases">
        <title>Whole genome sequencing of Grifola frondosa 9006-11.</title>
        <authorList>
            <person name="Min B."/>
            <person name="Park H."/>
            <person name="Kim J.-G."/>
            <person name="Cho H."/>
            <person name="Oh Y.-L."/>
            <person name="Kong W.-S."/>
            <person name="Choi I.-G."/>
        </authorList>
    </citation>
    <scope>NUCLEOTIDE SEQUENCE [LARGE SCALE GENOMIC DNA]</scope>
    <source>
        <strain evidence="5 6">9006-11</strain>
    </source>
</reference>
<dbReference type="OMA" id="RMNIMMD"/>
<proteinExistence type="predicted"/>
<dbReference type="OrthoDB" id="5987198at2759"/>
<organism evidence="5 6">
    <name type="scientific">Grifola frondosa</name>
    <name type="common">Maitake</name>
    <name type="synonym">Polyporus frondosus</name>
    <dbReference type="NCBI Taxonomy" id="5627"/>
    <lineage>
        <taxon>Eukaryota</taxon>
        <taxon>Fungi</taxon>
        <taxon>Dikarya</taxon>
        <taxon>Basidiomycota</taxon>
        <taxon>Agaricomycotina</taxon>
        <taxon>Agaricomycetes</taxon>
        <taxon>Polyporales</taxon>
        <taxon>Grifolaceae</taxon>
        <taxon>Grifola</taxon>
    </lineage>
</organism>
<feature type="domain" description="Protein kinase" evidence="4">
    <location>
        <begin position="80"/>
        <end position="375"/>
    </location>
</feature>
<dbReference type="GO" id="GO:0004674">
    <property type="term" value="F:protein serine/threonine kinase activity"/>
    <property type="evidence" value="ECO:0007669"/>
    <property type="project" value="TreeGrafter"/>
</dbReference>
<keyword evidence="1" id="KW-0547">Nucleotide-binding</keyword>
<dbReference type="SUPFAM" id="SSF56112">
    <property type="entry name" value="Protein kinase-like (PK-like)"/>
    <property type="match status" value="1"/>
</dbReference>
<dbReference type="InterPro" id="IPR000719">
    <property type="entry name" value="Prot_kinase_dom"/>
</dbReference>
<dbReference type="GO" id="GO:0035556">
    <property type="term" value="P:intracellular signal transduction"/>
    <property type="evidence" value="ECO:0007669"/>
    <property type="project" value="TreeGrafter"/>
</dbReference>
<dbReference type="AlphaFoldDB" id="A0A1C7M1N7"/>
<evidence type="ECO:0000313" key="6">
    <source>
        <dbReference type="Proteomes" id="UP000092993"/>
    </source>
</evidence>
<evidence type="ECO:0000256" key="3">
    <source>
        <dbReference type="SAM" id="MobiDB-lite"/>
    </source>
</evidence>
<dbReference type="SMART" id="SM00220">
    <property type="entry name" value="S_TKc"/>
    <property type="match status" value="1"/>
</dbReference>